<dbReference type="GO" id="GO:0005886">
    <property type="term" value="C:plasma membrane"/>
    <property type="evidence" value="ECO:0007669"/>
    <property type="project" value="UniProtKB-SubCell"/>
</dbReference>
<keyword evidence="10" id="KW-1185">Reference proteome</keyword>
<evidence type="ECO:0000313" key="9">
    <source>
        <dbReference type="EMBL" id="KRN57574.1"/>
    </source>
</evidence>
<keyword evidence="4" id="KW-0762">Sugar transport</keyword>
<dbReference type="Gene3D" id="2.70.70.10">
    <property type="entry name" value="Glucose Permease (Domain IIA)"/>
    <property type="match status" value="1"/>
</dbReference>
<dbReference type="Pfam" id="PF00358">
    <property type="entry name" value="PTS_EIIA_1"/>
    <property type="match status" value="1"/>
</dbReference>
<dbReference type="eggNOG" id="COG2190">
    <property type="taxonomic scope" value="Bacteria"/>
</dbReference>
<dbReference type="EMBL" id="JQBS01000006">
    <property type="protein sequence ID" value="KRN57574.1"/>
    <property type="molecule type" value="Genomic_DNA"/>
</dbReference>
<organism evidence="9 10">
    <name type="scientific">Carnobacterium divergens DSM 20623</name>
    <dbReference type="NCBI Taxonomy" id="1449336"/>
    <lineage>
        <taxon>Bacteria</taxon>
        <taxon>Bacillati</taxon>
        <taxon>Bacillota</taxon>
        <taxon>Bacilli</taxon>
        <taxon>Lactobacillales</taxon>
        <taxon>Carnobacteriaceae</taxon>
        <taxon>Carnobacterium</taxon>
    </lineage>
</organism>
<evidence type="ECO:0000313" key="10">
    <source>
        <dbReference type="Proteomes" id="UP000051658"/>
    </source>
</evidence>
<dbReference type="InterPro" id="IPR050890">
    <property type="entry name" value="PTS_EIIA_component"/>
</dbReference>
<keyword evidence="5 9" id="KW-0808">Transferase</keyword>
<dbReference type="PANTHER" id="PTHR45008">
    <property type="entry name" value="PTS SYSTEM GLUCOSE-SPECIFIC EIIA COMPONENT"/>
    <property type="match status" value="1"/>
</dbReference>
<dbReference type="PROSITE" id="PS00371">
    <property type="entry name" value="PTS_EIIA_TYPE_1_HIS"/>
    <property type="match status" value="1"/>
</dbReference>
<evidence type="ECO:0000256" key="6">
    <source>
        <dbReference type="ARBA" id="ARBA00022683"/>
    </source>
</evidence>
<evidence type="ECO:0000259" key="8">
    <source>
        <dbReference type="PROSITE" id="PS51093"/>
    </source>
</evidence>
<dbReference type="InterPro" id="IPR001127">
    <property type="entry name" value="PTS_EIIA_1_perm"/>
</dbReference>
<evidence type="ECO:0000256" key="4">
    <source>
        <dbReference type="ARBA" id="ARBA00022597"/>
    </source>
</evidence>
<dbReference type="AlphaFoldDB" id="A0A0R2I226"/>
<keyword evidence="3" id="KW-0813">Transport</keyword>
<keyword evidence="7" id="KW-0418">Kinase</keyword>
<sequence>MIKDFANWALKKSQIGIPFVVPFYSVQNKKGVFNMGLFFNKKKKEEVVEVAGVNEALVAIADGKILPINEVPDPVFAEKMMGEGFAVEPTSDVIVAPIGGTLVQVADTLHAYGIQAESGVEVLIHVGLDTVALQGKGFDAQVKVGDVVKKGGPLVKIDREFLIANAPSIITPVIVTNGNIESYNYDFKGSGEAVAGETVAMVVSKA</sequence>
<reference evidence="9 10" key="1">
    <citation type="journal article" date="2015" name="Genome Announc.">
        <title>Expanding the biotechnology potential of lactobacilli through comparative genomics of 213 strains and associated genera.</title>
        <authorList>
            <person name="Sun Z."/>
            <person name="Harris H.M."/>
            <person name="McCann A."/>
            <person name="Guo C."/>
            <person name="Argimon S."/>
            <person name="Zhang W."/>
            <person name="Yang X."/>
            <person name="Jeffery I.B."/>
            <person name="Cooney J.C."/>
            <person name="Kagawa T.F."/>
            <person name="Liu W."/>
            <person name="Song Y."/>
            <person name="Salvetti E."/>
            <person name="Wrobel A."/>
            <person name="Rasinkangas P."/>
            <person name="Parkhill J."/>
            <person name="Rea M.C."/>
            <person name="O'Sullivan O."/>
            <person name="Ritari J."/>
            <person name="Douillard F.P."/>
            <person name="Paul Ross R."/>
            <person name="Yang R."/>
            <person name="Briner A.E."/>
            <person name="Felis G.E."/>
            <person name="de Vos W.M."/>
            <person name="Barrangou R."/>
            <person name="Klaenhammer T.R."/>
            <person name="Caufield P.W."/>
            <person name="Cui Y."/>
            <person name="Zhang H."/>
            <person name="O'Toole P.W."/>
        </authorList>
    </citation>
    <scope>NUCLEOTIDE SEQUENCE [LARGE SCALE GENOMIC DNA]</scope>
    <source>
        <strain evidence="9 10">DSM 20623</strain>
    </source>
</reference>
<dbReference type="PANTHER" id="PTHR45008:SF1">
    <property type="entry name" value="PTS SYSTEM GLUCOSE-SPECIFIC EIIA COMPONENT"/>
    <property type="match status" value="1"/>
</dbReference>
<dbReference type="GO" id="GO:0005737">
    <property type="term" value="C:cytoplasm"/>
    <property type="evidence" value="ECO:0007669"/>
    <property type="project" value="UniProtKB-SubCell"/>
</dbReference>
<dbReference type="Proteomes" id="UP000051658">
    <property type="component" value="Unassembled WGS sequence"/>
</dbReference>
<protein>
    <submittedName>
        <fullName evidence="9">Phosphotransferase enzyme IIA component YpqE</fullName>
    </submittedName>
</protein>
<dbReference type="GO" id="GO:0009401">
    <property type="term" value="P:phosphoenolpyruvate-dependent sugar phosphotransferase system"/>
    <property type="evidence" value="ECO:0007669"/>
    <property type="project" value="UniProtKB-KW"/>
</dbReference>
<evidence type="ECO:0000256" key="5">
    <source>
        <dbReference type="ARBA" id="ARBA00022679"/>
    </source>
</evidence>
<name>A0A0R2I226_CARDV</name>
<evidence type="ECO:0000256" key="1">
    <source>
        <dbReference type="ARBA" id="ARBA00004496"/>
    </source>
</evidence>
<gene>
    <name evidence="9" type="ORF">IV74_GL000094</name>
</gene>
<dbReference type="InterPro" id="IPR011055">
    <property type="entry name" value="Dup_hybrid_motif"/>
</dbReference>
<proteinExistence type="predicted"/>
<evidence type="ECO:0000256" key="7">
    <source>
        <dbReference type="ARBA" id="ARBA00022777"/>
    </source>
</evidence>
<keyword evidence="6" id="KW-0598">Phosphotransferase system</keyword>
<evidence type="ECO:0000256" key="2">
    <source>
        <dbReference type="ARBA" id="ARBA00004651"/>
    </source>
</evidence>
<comment type="subcellular location">
    <subcellularLocation>
        <location evidence="2">Cell membrane</location>
        <topology evidence="2">Multi-pass membrane protein</topology>
    </subcellularLocation>
    <subcellularLocation>
        <location evidence="1">Cytoplasm</location>
    </subcellularLocation>
</comment>
<dbReference type="PATRIC" id="fig|1449336.4.peg.94"/>
<feature type="domain" description="PTS EIIA type-1" evidence="8">
    <location>
        <begin position="73"/>
        <end position="177"/>
    </location>
</feature>
<comment type="caution">
    <text evidence="9">The sequence shown here is derived from an EMBL/GenBank/DDBJ whole genome shotgun (WGS) entry which is preliminary data.</text>
</comment>
<dbReference type="SUPFAM" id="SSF51261">
    <property type="entry name" value="Duplicated hybrid motif"/>
    <property type="match status" value="1"/>
</dbReference>
<dbReference type="PROSITE" id="PS51093">
    <property type="entry name" value="PTS_EIIA_TYPE_1"/>
    <property type="match status" value="1"/>
</dbReference>
<dbReference type="FunFam" id="2.70.70.10:FF:000001">
    <property type="entry name" value="PTS system glucose-specific IIA component"/>
    <property type="match status" value="1"/>
</dbReference>
<dbReference type="GO" id="GO:0016301">
    <property type="term" value="F:kinase activity"/>
    <property type="evidence" value="ECO:0007669"/>
    <property type="project" value="UniProtKB-KW"/>
</dbReference>
<evidence type="ECO:0000256" key="3">
    <source>
        <dbReference type="ARBA" id="ARBA00022448"/>
    </source>
</evidence>
<accession>A0A0R2I226</accession>
<dbReference type="NCBIfam" id="TIGR00830">
    <property type="entry name" value="PTBA"/>
    <property type="match status" value="1"/>
</dbReference>